<dbReference type="RefSeq" id="XP_015172126.1">
    <property type="nucleotide sequence ID" value="XM_015316640.1"/>
</dbReference>
<feature type="domain" description="C2H2-type" evidence="10">
    <location>
        <begin position="241"/>
        <end position="271"/>
    </location>
</feature>
<keyword evidence="2" id="KW-0479">Metal-binding</keyword>
<feature type="domain" description="C2H2-type" evidence="10">
    <location>
        <begin position="156"/>
        <end position="183"/>
    </location>
</feature>
<feature type="compositionally biased region" description="Basic and acidic residues" evidence="9">
    <location>
        <begin position="1"/>
        <end position="17"/>
    </location>
</feature>
<dbReference type="SUPFAM" id="SSF57667">
    <property type="entry name" value="beta-beta-alpha zinc fingers"/>
    <property type="match status" value="4"/>
</dbReference>
<dbReference type="PROSITE" id="PS50157">
    <property type="entry name" value="ZINC_FINGER_C2H2_2"/>
    <property type="match status" value="8"/>
</dbReference>
<feature type="domain" description="C2H2-type" evidence="10">
    <location>
        <begin position="212"/>
        <end position="239"/>
    </location>
</feature>
<evidence type="ECO:0000256" key="2">
    <source>
        <dbReference type="ARBA" id="ARBA00022723"/>
    </source>
</evidence>
<keyword evidence="7" id="KW-0539">Nucleus</keyword>
<evidence type="ECO:0000256" key="5">
    <source>
        <dbReference type="ARBA" id="ARBA00023015"/>
    </source>
</evidence>
<evidence type="ECO:0000259" key="10">
    <source>
        <dbReference type="PROSITE" id="PS50157"/>
    </source>
</evidence>
<comment type="subcellular location">
    <subcellularLocation>
        <location evidence="1">Nucleus</location>
    </subcellularLocation>
</comment>
<keyword evidence="6" id="KW-0804">Transcription</keyword>
<evidence type="ECO:0000256" key="6">
    <source>
        <dbReference type="ARBA" id="ARBA00023163"/>
    </source>
</evidence>
<dbReference type="Pfam" id="PF00096">
    <property type="entry name" value="zf-C2H2"/>
    <property type="match status" value="5"/>
</dbReference>
<evidence type="ECO:0000256" key="4">
    <source>
        <dbReference type="ARBA" id="ARBA00022833"/>
    </source>
</evidence>
<feature type="domain" description="C2H2-type" evidence="10">
    <location>
        <begin position="271"/>
        <end position="298"/>
    </location>
</feature>
<evidence type="ECO:0000313" key="13">
    <source>
        <dbReference type="RefSeq" id="XP_015172126.1"/>
    </source>
</evidence>
<dbReference type="GeneID" id="107064215"/>
<protein>
    <submittedName>
        <fullName evidence="12 13">Zinc finger protein 883-like</fullName>
    </submittedName>
</protein>
<evidence type="ECO:0000256" key="3">
    <source>
        <dbReference type="ARBA" id="ARBA00022737"/>
    </source>
</evidence>
<dbReference type="RefSeq" id="XP_015172124.1">
    <property type="nucleotide sequence ID" value="XM_015316638.1"/>
</dbReference>
<keyword evidence="3" id="KW-0677">Repeat</keyword>
<evidence type="ECO:0000256" key="9">
    <source>
        <dbReference type="SAM" id="MobiDB-lite"/>
    </source>
</evidence>
<feature type="domain" description="C2H2-type" evidence="10">
    <location>
        <begin position="41"/>
        <end position="70"/>
    </location>
</feature>
<name>A0ABM1HVY9_POLDO</name>
<dbReference type="PANTHER" id="PTHR24399:SF23">
    <property type="entry name" value="C2H2-TYPE DOMAIN-CONTAINING PROTEIN"/>
    <property type="match status" value="1"/>
</dbReference>
<sequence length="363" mass="43004">MGSDKEQSTENLSDKTLNDTTSQINNIENISTNSKNSERKYICNYEGCNLAYFKQSRLDRHIRLHTGERPYKCYFPECTKAYTNSSHLRRHIETHNLTKKRLECSKCSLTLSNYYNLKRHYARVHDNVLTCNECNEKFIKKRQLIRHIALHNNVMYNCSQCDKKLTTMNYLKRHEELHKKGNKSYPCPLCSEVFTKWILLVKHKKAHHIKDFKCYQCKKVFANGNYLKNHLKTHNETRCVIPCPYENCEKSYFYKSNLTNHINYYHLNKKFICDICNTELSAKSKLIQHIQTHTNSKKKVKRKITKQRKIRKDAGIPRRSMVTVLSGLQFDQKRDAELLKRETNIELIITQDSYTNDQSQDVS</sequence>
<feature type="domain" description="C2H2-type" evidence="10">
    <location>
        <begin position="185"/>
        <end position="207"/>
    </location>
</feature>
<evidence type="ECO:0000313" key="12">
    <source>
        <dbReference type="RefSeq" id="XP_015172124.1"/>
    </source>
</evidence>
<dbReference type="InterPro" id="IPR013087">
    <property type="entry name" value="Znf_C2H2_type"/>
</dbReference>
<dbReference type="Gene3D" id="3.30.160.60">
    <property type="entry name" value="Classic Zinc Finger"/>
    <property type="match status" value="6"/>
</dbReference>
<keyword evidence="5" id="KW-0805">Transcription regulation</keyword>
<evidence type="ECO:0000256" key="8">
    <source>
        <dbReference type="PROSITE-ProRule" id="PRU00042"/>
    </source>
</evidence>
<evidence type="ECO:0000256" key="1">
    <source>
        <dbReference type="ARBA" id="ARBA00004123"/>
    </source>
</evidence>
<gene>
    <name evidence="12 13" type="primary">LOC107064215</name>
</gene>
<feature type="domain" description="C2H2-type" evidence="10">
    <location>
        <begin position="129"/>
        <end position="153"/>
    </location>
</feature>
<dbReference type="InterPro" id="IPR036236">
    <property type="entry name" value="Znf_C2H2_sf"/>
</dbReference>
<keyword evidence="11" id="KW-1185">Reference proteome</keyword>
<organism evidence="11 13">
    <name type="scientific">Polistes dominula</name>
    <name type="common">European paper wasp</name>
    <name type="synonym">Vespa dominula</name>
    <dbReference type="NCBI Taxonomy" id="743375"/>
    <lineage>
        <taxon>Eukaryota</taxon>
        <taxon>Metazoa</taxon>
        <taxon>Ecdysozoa</taxon>
        <taxon>Arthropoda</taxon>
        <taxon>Hexapoda</taxon>
        <taxon>Insecta</taxon>
        <taxon>Pterygota</taxon>
        <taxon>Neoptera</taxon>
        <taxon>Endopterygota</taxon>
        <taxon>Hymenoptera</taxon>
        <taxon>Apocrita</taxon>
        <taxon>Aculeata</taxon>
        <taxon>Vespoidea</taxon>
        <taxon>Vespidae</taxon>
        <taxon>Polistinae</taxon>
        <taxon>Polistini</taxon>
        <taxon>Polistes</taxon>
    </lineage>
</organism>
<dbReference type="PANTHER" id="PTHR24399">
    <property type="entry name" value="ZINC FINGER AND BTB DOMAIN-CONTAINING"/>
    <property type="match status" value="1"/>
</dbReference>
<feature type="domain" description="C2H2-type" evidence="10">
    <location>
        <begin position="71"/>
        <end position="100"/>
    </location>
</feature>
<keyword evidence="4" id="KW-0862">Zinc</keyword>
<proteinExistence type="predicted"/>
<evidence type="ECO:0000256" key="7">
    <source>
        <dbReference type="ARBA" id="ARBA00023242"/>
    </source>
</evidence>
<dbReference type="PROSITE" id="PS00028">
    <property type="entry name" value="ZINC_FINGER_C2H2_1"/>
    <property type="match status" value="8"/>
</dbReference>
<dbReference type="SMART" id="SM00355">
    <property type="entry name" value="ZnF_C2H2"/>
    <property type="match status" value="9"/>
</dbReference>
<reference evidence="12 13" key="1">
    <citation type="submission" date="2025-05" db="UniProtKB">
        <authorList>
            <consortium name="RefSeq"/>
        </authorList>
    </citation>
    <scope>IDENTIFICATION</scope>
    <source>
        <tissue evidence="12 13">Whole body</tissue>
    </source>
</reference>
<accession>A0ABM1HVY9</accession>
<feature type="region of interest" description="Disordered" evidence="9">
    <location>
        <begin position="1"/>
        <end position="20"/>
    </location>
</feature>
<keyword evidence="8" id="KW-0863">Zinc-finger</keyword>
<dbReference type="Proteomes" id="UP000694924">
    <property type="component" value="Unplaced"/>
</dbReference>
<evidence type="ECO:0000313" key="11">
    <source>
        <dbReference type="Proteomes" id="UP000694924"/>
    </source>
</evidence>